<comment type="caution">
    <text evidence="1">The sequence shown here is derived from an EMBL/GenBank/DDBJ whole genome shotgun (WGS) entry which is preliminary data.</text>
</comment>
<dbReference type="AlphaFoldDB" id="A0A8T0UA91"/>
<evidence type="ECO:0000313" key="1">
    <source>
        <dbReference type="EMBL" id="KAG2619710.1"/>
    </source>
</evidence>
<evidence type="ECO:0000313" key="2">
    <source>
        <dbReference type="Proteomes" id="UP000823388"/>
    </source>
</evidence>
<sequence length="141" mass="15778">MMGLSIPSKLLYHLPPWVIYALALRSEAVPVLLPELRILCACHRQSSHTETARRVYLWFCALRILCCSMQQHCSSSSLVVCACDLWATIGVWRVWHLQLCGTELPTAGRLGVYMGWDAIGCRAHMLCDDRRPPAARGNSPA</sequence>
<dbReference type="EMBL" id="CM029042">
    <property type="protein sequence ID" value="KAG2619710.1"/>
    <property type="molecule type" value="Genomic_DNA"/>
</dbReference>
<organism evidence="1 2">
    <name type="scientific">Panicum virgatum</name>
    <name type="common">Blackwell switchgrass</name>
    <dbReference type="NCBI Taxonomy" id="38727"/>
    <lineage>
        <taxon>Eukaryota</taxon>
        <taxon>Viridiplantae</taxon>
        <taxon>Streptophyta</taxon>
        <taxon>Embryophyta</taxon>
        <taxon>Tracheophyta</taxon>
        <taxon>Spermatophyta</taxon>
        <taxon>Magnoliopsida</taxon>
        <taxon>Liliopsida</taxon>
        <taxon>Poales</taxon>
        <taxon>Poaceae</taxon>
        <taxon>PACMAD clade</taxon>
        <taxon>Panicoideae</taxon>
        <taxon>Panicodae</taxon>
        <taxon>Paniceae</taxon>
        <taxon>Panicinae</taxon>
        <taxon>Panicum</taxon>
        <taxon>Panicum sect. Hiantes</taxon>
    </lineage>
</organism>
<name>A0A8T0UA91_PANVG</name>
<protein>
    <submittedName>
        <fullName evidence="1">Uncharacterized protein</fullName>
    </submittedName>
</protein>
<accession>A0A8T0UA91</accession>
<dbReference type="Proteomes" id="UP000823388">
    <property type="component" value="Chromosome 3N"/>
</dbReference>
<reference evidence="1" key="1">
    <citation type="submission" date="2020-05" db="EMBL/GenBank/DDBJ databases">
        <title>WGS assembly of Panicum virgatum.</title>
        <authorList>
            <person name="Lovell J.T."/>
            <person name="Jenkins J."/>
            <person name="Shu S."/>
            <person name="Juenger T.E."/>
            <person name="Schmutz J."/>
        </authorList>
    </citation>
    <scope>NUCLEOTIDE SEQUENCE</scope>
    <source>
        <strain evidence="1">AP13</strain>
    </source>
</reference>
<proteinExistence type="predicted"/>
<gene>
    <name evidence="1" type="ORF">PVAP13_3NG108701</name>
</gene>
<keyword evidence="2" id="KW-1185">Reference proteome</keyword>